<protein>
    <submittedName>
        <fullName evidence="3">DUF222 domain-containing protein</fullName>
    </submittedName>
</protein>
<gene>
    <name evidence="3" type="ORF">I4I82_15955</name>
</gene>
<accession>A0ABS6UA81</accession>
<feature type="compositionally biased region" description="Basic residues" evidence="1">
    <location>
        <begin position="287"/>
        <end position="298"/>
    </location>
</feature>
<feature type="compositionally biased region" description="Basic residues" evidence="1">
    <location>
        <begin position="340"/>
        <end position="351"/>
    </location>
</feature>
<feature type="domain" description="DUF222" evidence="2">
    <location>
        <begin position="21"/>
        <end position="265"/>
    </location>
</feature>
<dbReference type="InterPro" id="IPR003870">
    <property type="entry name" value="DUF222"/>
</dbReference>
<sequence length="438" mass="48762">MAAIRSGTPSEVLLVERIARLEEQKAAIAAEQSEAVLAFARAHAESQTAAGTVDPEALERSIAARVGLACRVSPTEGRRRMRIARDLHDGHTRVRELHAAGALSEYKAATIVAATAHLSTDERAEVDELLAQQRVETLGVRRIHDLTRSLAARVAPEKFHARCRAARTGRRVSVRPAADGMADLTAHLPVEETVACYAALAAAVNEVAARPRTGHPRPRADHGRHPRRTPHRADPRRRRERRDPGRGAGRGAGRRRQPAAGAPPRPRARPDLPAHQRRGPQDLATARHPRRGRHRRRLPQPPVHRPTRLARPSQRRRPVPGALLRRPDPPHRPHPPLGRPRTHRVRQRARALRVPQPGPGNAWMAGRDDSGRNRDDDPDRSSLHLRHPFRVRRRNDGGARPNTERHRSVENRRTRCGCTDLDVLIGDVGRGRVTTRSD</sequence>
<evidence type="ECO:0000256" key="1">
    <source>
        <dbReference type="SAM" id="MobiDB-lite"/>
    </source>
</evidence>
<feature type="compositionally biased region" description="Basic and acidic residues" evidence="1">
    <location>
        <begin position="366"/>
        <end position="382"/>
    </location>
</feature>
<name>A0ABS6UA81_9PSEU</name>
<evidence type="ECO:0000313" key="3">
    <source>
        <dbReference type="EMBL" id="MBW0129162.1"/>
    </source>
</evidence>
<feature type="compositionally biased region" description="Basic residues" evidence="1">
    <location>
        <begin position="383"/>
        <end position="393"/>
    </location>
</feature>
<dbReference type="Pfam" id="PF02720">
    <property type="entry name" value="DUF222"/>
    <property type="match status" value="1"/>
</dbReference>
<dbReference type="Proteomes" id="UP000694300">
    <property type="component" value="Unassembled WGS sequence"/>
</dbReference>
<dbReference type="RefSeq" id="WP_218591593.1">
    <property type="nucleotide sequence ID" value="NZ_JADQDE010000021.1"/>
</dbReference>
<keyword evidence="4" id="KW-1185">Reference proteome</keyword>
<evidence type="ECO:0000313" key="4">
    <source>
        <dbReference type="Proteomes" id="UP000694300"/>
    </source>
</evidence>
<feature type="compositionally biased region" description="Basic residues" evidence="1">
    <location>
        <begin position="224"/>
        <end position="240"/>
    </location>
</feature>
<reference evidence="3 4" key="1">
    <citation type="submission" date="2020-11" db="EMBL/GenBank/DDBJ databases">
        <title>Pseudonocardia abyssalis sp. nov. and Pseudonocardia oceani sp. nov., description and phylogenomic analysis of two novel actinomycetes isolated from the deep Southern Ocean.</title>
        <authorList>
            <person name="Parra J."/>
        </authorList>
    </citation>
    <scope>NUCLEOTIDE SEQUENCE [LARGE SCALE GENOMIC DNA]</scope>
    <source>
        <strain evidence="4">KRD185</strain>
    </source>
</reference>
<dbReference type="EMBL" id="JADQDF010000001">
    <property type="protein sequence ID" value="MBW0129162.1"/>
    <property type="molecule type" value="Genomic_DNA"/>
</dbReference>
<evidence type="ECO:0000259" key="2">
    <source>
        <dbReference type="Pfam" id="PF02720"/>
    </source>
</evidence>
<organism evidence="3 4">
    <name type="scientific">Pseudonocardia oceani</name>
    <dbReference type="NCBI Taxonomy" id="2792013"/>
    <lineage>
        <taxon>Bacteria</taxon>
        <taxon>Bacillati</taxon>
        <taxon>Actinomycetota</taxon>
        <taxon>Actinomycetes</taxon>
        <taxon>Pseudonocardiales</taxon>
        <taxon>Pseudonocardiaceae</taxon>
        <taxon>Pseudonocardia</taxon>
    </lineage>
</organism>
<feature type="compositionally biased region" description="Basic residues" evidence="1">
    <location>
        <begin position="305"/>
        <end position="318"/>
    </location>
</feature>
<proteinExistence type="predicted"/>
<comment type="caution">
    <text evidence="3">The sequence shown here is derived from an EMBL/GenBank/DDBJ whole genome shotgun (WGS) entry which is preliminary data.</text>
</comment>
<feature type="region of interest" description="Disordered" evidence="1">
    <location>
        <begin position="208"/>
        <end position="411"/>
    </location>
</feature>
<feature type="compositionally biased region" description="Basic and acidic residues" evidence="1">
    <location>
        <begin position="394"/>
        <end position="411"/>
    </location>
</feature>